<organism evidence="3 4">
    <name type="scientific">Candidatus Falkowbacteria bacterium RIFOXYD2_FULL_34_120</name>
    <dbReference type="NCBI Taxonomy" id="1798007"/>
    <lineage>
        <taxon>Bacteria</taxon>
        <taxon>Candidatus Falkowiibacteriota</taxon>
    </lineage>
</organism>
<evidence type="ECO:0000313" key="3">
    <source>
        <dbReference type="EMBL" id="OGF40041.1"/>
    </source>
</evidence>
<name>A0A1F5TNF7_9BACT</name>
<protein>
    <recommendedName>
        <fullName evidence="2">DUF5698 domain-containing protein</fullName>
    </recommendedName>
</protein>
<dbReference type="EMBL" id="MFGO01000038">
    <property type="protein sequence ID" value="OGF40041.1"/>
    <property type="molecule type" value="Genomic_DNA"/>
</dbReference>
<dbReference type="Pfam" id="PF18955">
    <property type="entry name" value="DUF5698"/>
    <property type="match status" value="1"/>
</dbReference>
<evidence type="ECO:0000256" key="1">
    <source>
        <dbReference type="SAM" id="Phobius"/>
    </source>
</evidence>
<comment type="caution">
    <text evidence="3">The sequence shown here is derived from an EMBL/GenBank/DDBJ whole genome shotgun (WGS) entry which is preliminary data.</text>
</comment>
<keyword evidence="1" id="KW-0812">Transmembrane</keyword>
<accession>A0A1F5TNF7</accession>
<feature type="domain" description="DUF5698" evidence="2">
    <location>
        <begin position="20"/>
        <end position="70"/>
    </location>
</feature>
<reference evidence="3 4" key="1">
    <citation type="journal article" date="2016" name="Nat. Commun.">
        <title>Thousands of microbial genomes shed light on interconnected biogeochemical processes in an aquifer system.</title>
        <authorList>
            <person name="Anantharaman K."/>
            <person name="Brown C.T."/>
            <person name="Hug L.A."/>
            <person name="Sharon I."/>
            <person name="Castelle C.J."/>
            <person name="Probst A.J."/>
            <person name="Thomas B.C."/>
            <person name="Singh A."/>
            <person name="Wilkins M.J."/>
            <person name="Karaoz U."/>
            <person name="Brodie E.L."/>
            <person name="Williams K.H."/>
            <person name="Hubbard S.S."/>
            <person name="Banfield J.F."/>
        </authorList>
    </citation>
    <scope>NUCLEOTIDE SEQUENCE [LARGE SCALE GENOMIC DNA]</scope>
</reference>
<dbReference type="InterPro" id="IPR044035">
    <property type="entry name" value="DUF5698"/>
</dbReference>
<dbReference type="Proteomes" id="UP000177579">
    <property type="component" value="Unassembled WGS sequence"/>
</dbReference>
<keyword evidence="1" id="KW-0472">Membrane</keyword>
<evidence type="ECO:0000259" key="2">
    <source>
        <dbReference type="Pfam" id="PF18955"/>
    </source>
</evidence>
<gene>
    <name evidence="3" type="ORF">A2531_07515</name>
</gene>
<evidence type="ECO:0000313" key="4">
    <source>
        <dbReference type="Proteomes" id="UP000177579"/>
    </source>
</evidence>
<feature type="transmembrane region" description="Helical" evidence="1">
    <location>
        <begin position="56"/>
        <end position="75"/>
    </location>
</feature>
<keyword evidence="1" id="KW-1133">Transmembrane helix</keyword>
<sequence>MALFFIGIIEMVIVTAWTKLVTKTQVLASGGVTMVNVLIWYYVLQRIVTDIDNWRIAVIYAIGCASGTIISVYLFQKHEEASEANGNIAKQY</sequence>
<proteinExistence type="predicted"/>
<dbReference type="AlphaFoldDB" id="A0A1F5TNF7"/>
<feature type="transmembrane region" description="Helical" evidence="1">
    <location>
        <begin position="26"/>
        <end position="44"/>
    </location>
</feature>